<evidence type="ECO:0000256" key="3">
    <source>
        <dbReference type="SAM" id="SignalP"/>
    </source>
</evidence>
<reference evidence="5 6" key="1">
    <citation type="submission" date="2024-04" db="EMBL/GenBank/DDBJ databases">
        <title>The reference genome of an endangered Asteraceae, Deinandra increscens subsp. villosa, native to the Central Coast of California.</title>
        <authorList>
            <person name="Guilliams M."/>
            <person name="Hasenstab-Lehman K."/>
            <person name="Meyer R."/>
            <person name="Mcevoy S."/>
        </authorList>
    </citation>
    <scope>NUCLEOTIDE SEQUENCE [LARGE SCALE GENOMIC DNA]</scope>
    <source>
        <tissue evidence="5">Leaf</tissue>
    </source>
</reference>
<name>A0AAP0D9U3_9ASTR</name>
<evidence type="ECO:0000259" key="4">
    <source>
        <dbReference type="PROSITE" id="PS50213"/>
    </source>
</evidence>
<keyword evidence="3" id="KW-0732">Signal</keyword>
<feature type="domain" description="FAS1" evidence="4">
    <location>
        <begin position="28"/>
        <end position="161"/>
    </location>
</feature>
<dbReference type="InterPro" id="IPR052806">
    <property type="entry name" value="Fasciclin-like_AGP"/>
</dbReference>
<evidence type="ECO:0000313" key="5">
    <source>
        <dbReference type="EMBL" id="KAK9071014.1"/>
    </source>
</evidence>
<dbReference type="InterPro" id="IPR000782">
    <property type="entry name" value="FAS1_domain"/>
</dbReference>
<feature type="region of interest" description="Disordered" evidence="2">
    <location>
        <begin position="190"/>
        <end position="224"/>
    </location>
</feature>
<dbReference type="PANTHER" id="PTHR33985:SF15">
    <property type="entry name" value="FASCICLIN-LIKE ARABINOGALACTAN PROTEIN 19"/>
    <property type="match status" value="1"/>
</dbReference>
<feature type="region of interest" description="Disordered" evidence="2">
    <location>
        <begin position="242"/>
        <end position="327"/>
    </location>
</feature>
<comment type="caution">
    <text evidence="5">The sequence shown here is derived from an EMBL/GenBank/DDBJ whole genome shotgun (WGS) entry which is preliminary data.</text>
</comment>
<dbReference type="Gene3D" id="2.30.180.10">
    <property type="entry name" value="FAS1 domain"/>
    <property type="match status" value="1"/>
</dbReference>
<feature type="chain" id="PRO_5042840839" description="FAS1 domain-containing protein" evidence="3">
    <location>
        <begin position="24"/>
        <end position="408"/>
    </location>
</feature>
<feature type="compositionally biased region" description="Polar residues" evidence="2">
    <location>
        <begin position="256"/>
        <end position="300"/>
    </location>
</feature>
<protein>
    <recommendedName>
        <fullName evidence="4">FAS1 domain-containing protein</fullName>
    </recommendedName>
</protein>
<dbReference type="SUPFAM" id="SSF82153">
    <property type="entry name" value="FAS1 domain"/>
    <property type="match status" value="1"/>
</dbReference>
<dbReference type="InterPro" id="IPR036378">
    <property type="entry name" value="FAS1_dom_sf"/>
</dbReference>
<dbReference type="PANTHER" id="PTHR33985">
    <property type="entry name" value="OS02G0491300 PROTEIN-RELATED"/>
    <property type="match status" value="1"/>
</dbReference>
<keyword evidence="6" id="KW-1185">Reference proteome</keyword>
<comment type="similarity">
    <text evidence="1">Belongs to the fasciclin-like AGP family.</text>
</comment>
<sequence length="408" mass="45017">MASSFIISTVLLLLTVINTVVTGVPEREYRSMLAALRFRGYHLFANAISTTDLHYDIINGDNFTFFAPIDSALYALDMSISAADYTTVLRFHSVPRRLSFTDLRLLVFRSDSVPSLVPGHEIHVVNPLTLRSPITVEGVDIAFPGLFYGTYIAVHGLEGIMDFRSLKDTMDSASAAANLTENLAPMNVHSEDLAPSASPSPSPSPESLAPVPATSPRSSIVTPIGAASAPDISLANRISVPGAQRYHQPETRSESVRSVTQPRQPETKSESITQPNSPEIKSESITQSRPPETRSESVTQPRRPETESESITQPHRPETKSESITQPRRVHRSMITRSEFFSRKLGDVSLATKLIGNSAEDFTQVDDKTIDWPMDDDCGEQVKIANVRRGYLYTRELFTPTIMTCVHE</sequence>
<dbReference type="EMBL" id="JBCNJP010000011">
    <property type="protein sequence ID" value="KAK9071014.1"/>
    <property type="molecule type" value="Genomic_DNA"/>
</dbReference>
<gene>
    <name evidence="5" type="ORF">SSX86_009582</name>
</gene>
<evidence type="ECO:0000256" key="2">
    <source>
        <dbReference type="SAM" id="MobiDB-lite"/>
    </source>
</evidence>
<organism evidence="5 6">
    <name type="scientific">Deinandra increscens subsp. villosa</name>
    <dbReference type="NCBI Taxonomy" id="3103831"/>
    <lineage>
        <taxon>Eukaryota</taxon>
        <taxon>Viridiplantae</taxon>
        <taxon>Streptophyta</taxon>
        <taxon>Embryophyta</taxon>
        <taxon>Tracheophyta</taxon>
        <taxon>Spermatophyta</taxon>
        <taxon>Magnoliopsida</taxon>
        <taxon>eudicotyledons</taxon>
        <taxon>Gunneridae</taxon>
        <taxon>Pentapetalae</taxon>
        <taxon>asterids</taxon>
        <taxon>campanulids</taxon>
        <taxon>Asterales</taxon>
        <taxon>Asteraceae</taxon>
        <taxon>Asteroideae</taxon>
        <taxon>Heliantheae alliance</taxon>
        <taxon>Madieae</taxon>
        <taxon>Madiinae</taxon>
        <taxon>Deinandra</taxon>
    </lineage>
</organism>
<dbReference type="Proteomes" id="UP001408789">
    <property type="component" value="Unassembled WGS sequence"/>
</dbReference>
<accession>A0AAP0D9U3</accession>
<evidence type="ECO:0000313" key="6">
    <source>
        <dbReference type="Proteomes" id="UP001408789"/>
    </source>
</evidence>
<proteinExistence type="inferred from homology"/>
<dbReference type="PROSITE" id="PS50213">
    <property type="entry name" value="FAS1"/>
    <property type="match status" value="1"/>
</dbReference>
<evidence type="ECO:0000256" key="1">
    <source>
        <dbReference type="ARBA" id="ARBA00007843"/>
    </source>
</evidence>
<feature type="signal peptide" evidence="3">
    <location>
        <begin position="1"/>
        <end position="23"/>
    </location>
</feature>
<dbReference type="AlphaFoldDB" id="A0AAP0D9U3"/>
<dbReference type="Pfam" id="PF02469">
    <property type="entry name" value="Fasciclin"/>
    <property type="match status" value="1"/>
</dbReference>